<keyword evidence="6" id="KW-0472">Membrane</keyword>
<dbReference type="InterPro" id="IPR015919">
    <property type="entry name" value="Cadherin-like_sf"/>
</dbReference>
<keyword evidence="2" id="KW-0812">Transmembrane</keyword>
<keyword evidence="7" id="KW-0325">Glycoprotein</keyword>
<protein>
    <recommendedName>
        <fullName evidence="9">Cadherin domain-containing protein</fullName>
    </recommendedName>
</protein>
<dbReference type="GO" id="GO:0009653">
    <property type="term" value="P:anatomical structure morphogenesis"/>
    <property type="evidence" value="ECO:0007669"/>
    <property type="project" value="UniProtKB-ARBA"/>
</dbReference>
<dbReference type="InterPro" id="IPR020894">
    <property type="entry name" value="Cadherin_CS"/>
</dbReference>
<reference evidence="10 11" key="1">
    <citation type="submission" date="2020-03" db="EMBL/GenBank/DDBJ databases">
        <title>Dissostichus mawsoni Genome sequencing and assembly.</title>
        <authorList>
            <person name="Park H."/>
        </authorList>
    </citation>
    <scope>NUCLEOTIDE SEQUENCE [LARGE SCALE GENOMIC DNA]</scope>
    <source>
        <strain evidence="10">DM0001</strain>
        <tissue evidence="10">Muscle</tissue>
    </source>
</reference>
<evidence type="ECO:0000256" key="7">
    <source>
        <dbReference type="ARBA" id="ARBA00023180"/>
    </source>
</evidence>
<evidence type="ECO:0000256" key="8">
    <source>
        <dbReference type="PROSITE-ProRule" id="PRU00043"/>
    </source>
</evidence>
<evidence type="ECO:0000256" key="3">
    <source>
        <dbReference type="ARBA" id="ARBA00022737"/>
    </source>
</evidence>
<evidence type="ECO:0000256" key="2">
    <source>
        <dbReference type="ARBA" id="ARBA00022692"/>
    </source>
</evidence>
<accession>A0A7J5XMP9</accession>
<evidence type="ECO:0000256" key="5">
    <source>
        <dbReference type="ARBA" id="ARBA00022989"/>
    </source>
</evidence>
<dbReference type="CDD" id="cd11304">
    <property type="entry name" value="Cadherin_repeat"/>
    <property type="match status" value="1"/>
</dbReference>
<dbReference type="InterPro" id="IPR002126">
    <property type="entry name" value="Cadherin-like_dom"/>
</dbReference>
<dbReference type="AlphaFoldDB" id="A0A7J5XMP9"/>
<evidence type="ECO:0000256" key="4">
    <source>
        <dbReference type="ARBA" id="ARBA00022837"/>
    </source>
</evidence>
<dbReference type="GO" id="GO:0005886">
    <property type="term" value="C:plasma membrane"/>
    <property type="evidence" value="ECO:0007669"/>
    <property type="project" value="InterPro"/>
</dbReference>
<keyword evidence="4 8" id="KW-0106">Calcium</keyword>
<dbReference type="GO" id="GO:0005509">
    <property type="term" value="F:calcium ion binding"/>
    <property type="evidence" value="ECO:0007669"/>
    <property type="project" value="UniProtKB-UniRule"/>
</dbReference>
<dbReference type="Gene3D" id="2.60.40.60">
    <property type="entry name" value="Cadherins"/>
    <property type="match status" value="1"/>
</dbReference>
<dbReference type="PROSITE" id="PS50268">
    <property type="entry name" value="CADHERIN_2"/>
    <property type="match status" value="1"/>
</dbReference>
<dbReference type="SUPFAM" id="SSF49313">
    <property type="entry name" value="Cadherin-like"/>
    <property type="match status" value="1"/>
</dbReference>
<keyword evidence="3" id="KW-0677">Repeat</keyword>
<evidence type="ECO:0000313" key="10">
    <source>
        <dbReference type="EMBL" id="KAF3838375.1"/>
    </source>
</evidence>
<comment type="caution">
    <text evidence="10">The sequence shown here is derived from an EMBL/GenBank/DDBJ whole genome shotgun (WGS) entry which is preliminary data.</text>
</comment>
<name>A0A7J5XMP9_DISMA</name>
<dbReference type="InterPro" id="IPR050174">
    <property type="entry name" value="Protocadherin/Cadherin-CA"/>
</dbReference>
<keyword evidence="5" id="KW-1133">Transmembrane helix</keyword>
<evidence type="ECO:0000259" key="9">
    <source>
        <dbReference type="PROSITE" id="PS50268"/>
    </source>
</evidence>
<evidence type="ECO:0000256" key="1">
    <source>
        <dbReference type="ARBA" id="ARBA00004167"/>
    </source>
</evidence>
<dbReference type="OrthoDB" id="6252479at2759"/>
<organism evidence="10 11">
    <name type="scientific">Dissostichus mawsoni</name>
    <name type="common">Antarctic cod</name>
    <dbReference type="NCBI Taxonomy" id="36200"/>
    <lineage>
        <taxon>Eukaryota</taxon>
        <taxon>Metazoa</taxon>
        <taxon>Chordata</taxon>
        <taxon>Craniata</taxon>
        <taxon>Vertebrata</taxon>
        <taxon>Euteleostomi</taxon>
        <taxon>Actinopterygii</taxon>
        <taxon>Neopterygii</taxon>
        <taxon>Teleostei</taxon>
        <taxon>Neoteleostei</taxon>
        <taxon>Acanthomorphata</taxon>
        <taxon>Eupercaria</taxon>
        <taxon>Perciformes</taxon>
        <taxon>Notothenioidei</taxon>
        <taxon>Nototheniidae</taxon>
        <taxon>Dissostichus</taxon>
    </lineage>
</organism>
<keyword evidence="11" id="KW-1185">Reference proteome</keyword>
<evidence type="ECO:0000313" key="11">
    <source>
        <dbReference type="Proteomes" id="UP000518266"/>
    </source>
</evidence>
<dbReference type="GO" id="GO:0007156">
    <property type="term" value="P:homophilic cell adhesion via plasma membrane adhesion molecules"/>
    <property type="evidence" value="ECO:0007669"/>
    <property type="project" value="InterPro"/>
</dbReference>
<dbReference type="Proteomes" id="UP000518266">
    <property type="component" value="Unassembled WGS sequence"/>
</dbReference>
<evidence type="ECO:0000256" key="6">
    <source>
        <dbReference type="ARBA" id="ARBA00023136"/>
    </source>
</evidence>
<proteinExistence type="predicted"/>
<gene>
    <name evidence="10" type="ORF">F7725_010143</name>
</gene>
<dbReference type="PANTHER" id="PTHR24028">
    <property type="entry name" value="CADHERIN-87A"/>
    <property type="match status" value="1"/>
</dbReference>
<dbReference type="PROSITE" id="PS00232">
    <property type="entry name" value="CADHERIN_1"/>
    <property type="match status" value="1"/>
</dbReference>
<dbReference type="PANTHER" id="PTHR24028:SF114">
    <property type="entry name" value="PCDH2G3 PROTEIN-RELATED"/>
    <property type="match status" value="1"/>
</dbReference>
<dbReference type="EMBL" id="JAAKFY010000022">
    <property type="protein sequence ID" value="KAF3838375.1"/>
    <property type="molecule type" value="Genomic_DNA"/>
</dbReference>
<sequence length="78" mass="8210">MARDNGSPPLISNVTVSVLISDVNDNSPQILYPALEGNSFMTELVPKAAHGGSLSNPLILDFSLLVSTAENQDTAGHF</sequence>
<feature type="domain" description="Cadherin" evidence="9">
    <location>
        <begin position="1"/>
        <end position="30"/>
    </location>
</feature>
<comment type="subcellular location">
    <subcellularLocation>
        <location evidence="1">Membrane</location>
        <topology evidence="1">Single-pass membrane protein</topology>
    </subcellularLocation>
</comment>